<evidence type="ECO:0000256" key="4">
    <source>
        <dbReference type="ARBA" id="ARBA00022840"/>
    </source>
</evidence>
<keyword evidence="2 8" id="KW-0436">Ligase</keyword>
<feature type="domain" description="AMP-dependent synthetase/ligase" evidence="6">
    <location>
        <begin position="115"/>
        <end position="476"/>
    </location>
</feature>
<name>A0A7X0HDG0_9ACTN</name>
<feature type="region of interest" description="Disordered" evidence="5">
    <location>
        <begin position="1"/>
        <end position="80"/>
    </location>
</feature>
<evidence type="ECO:0000256" key="1">
    <source>
        <dbReference type="ARBA" id="ARBA00006432"/>
    </source>
</evidence>
<dbReference type="AlphaFoldDB" id="A0A7X0HDG0"/>
<dbReference type="Gene3D" id="3.30.300.30">
    <property type="match status" value="1"/>
</dbReference>
<dbReference type="PANTHER" id="PTHR24096">
    <property type="entry name" value="LONG-CHAIN-FATTY-ACID--COA LIGASE"/>
    <property type="match status" value="1"/>
</dbReference>
<dbReference type="InterPro" id="IPR020845">
    <property type="entry name" value="AMP-binding_CS"/>
</dbReference>
<keyword evidence="3" id="KW-0547">Nucleotide-binding</keyword>
<dbReference type="PANTHER" id="PTHR24096:SF149">
    <property type="entry name" value="AMP-BINDING DOMAIN-CONTAINING PROTEIN-RELATED"/>
    <property type="match status" value="1"/>
</dbReference>
<dbReference type="InterPro" id="IPR000873">
    <property type="entry name" value="AMP-dep_synth/lig_dom"/>
</dbReference>
<dbReference type="SUPFAM" id="SSF56801">
    <property type="entry name" value="Acetyl-CoA synthetase-like"/>
    <property type="match status" value="1"/>
</dbReference>
<feature type="compositionally biased region" description="Low complexity" evidence="5">
    <location>
        <begin position="63"/>
        <end position="80"/>
    </location>
</feature>
<feature type="domain" description="AMP-binding enzyme C-terminal" evidence="7">
    <location>
        <begin position="527"/>
        <end position="603"/>
    </location>
</feature>
<dbReference type="Gene3D" id="3.40.50.12780">
    <property type="entry name" value="N-terminal domain of ligase-like"/>
    <property type="match status" value="1"/>
</dbReference>
<dbReference type="Proteomes" id="UP000540423">
    <property type="component" value="Unassembled WGS sequence"/>
</dbReference>
<dbReference type="GO" id="GO:0005524">
    <property type="term" value="F:ATP binding"/>
    <property type="evidence" value="ECO:0007669"/>
    <property type="project" value="UniProtKB-KW"/>
</dbReference>
<evidence type="ECO:0000256" key="5">
    <source>
        <dbReference type="SAM" id="MobiDB-lite"/>
    </source>
</evidence>
<protein>
    <submittedName>
        <fullName evidence="8">Acyl-CoA synthetase (AMP-forming)/AMP-acid ligase II</fullName>
    </submittedName>
</protein>
<evidence type="ECO:0000313" key="8">
    <source>
        <dbReference type="EMBL" id="MBB6435564.1"/>
    </source>
</evidence>
<dbReference type="FunFam" id="3.30.300.30:FF:000007">
    <property type="entry name" value="4-coumarate--CoA ligase 2"/>
    <property type="match status" value="1"/>
</dbReference>
<dbReference type="Pfam" id="PF00501">
    <property type="entry name" value="AMP-binding"/>
    <property type="match status" value="1"/>
</dbReference>
<evidence type="ECO:0000313" key="9">
    <source>
        <dbReference type="Proteomes" id="UP000540423"/>
    </source>
</evidence>
<dbReference type="InterPro" id="IPR042099">
    <property type="entry name" value="ANL_N_sf"/>
</dbReference>
<comment type="similarity">
    <text evidence="1">Belongs to the ATP-dependent AMP-binding enzyme family.</text>
</comment>
<dbReference type="Pfam" id="PF13193">
    <property type="entry name" value="AMP-binding_C"/>
    <property type="match status" value="1"/>
</dbReference>
<evidence type="ECO:0000259" key="6">
    <source>
        <dbReference type="Pfam" id="PF00501"/>
    </source>
</evidence>
<keyword evidence="9" id="KW-1185">Reference proteome</keyword>
<evidence type="ECO:0000256" key="3">
    <source>
        <dbReference type="ARBA" id="ARBA00022741"/>
    </source>
</evidence>
<proteinExistence type="inferred from homology"/>
<comment type="caution">
    <text evidence="8">The sequence shown here is derived from an EMBL/GenBank/DDBJ whole genome shotgun (WGS) entry which is preliminary data.</text>
</comment>
<gene>
    <name evidence="8" type="ORF">HNQ79_002021</name>
</gene>
<evidence type="ECO:0000256" key="2">
    <source>
        <dbReference type="ARBA" id="ARBA00022598"/>
    </source>
</evidence>
<dbReference type="InterPro" id="IPR045851">
    <property type="entry name" value="AMP-bd_C_sf"/>
</dbReference>
<dbReference type="PROSITE" id="PS00455">
    <property type="entry name" value="AMP_BINDING"/>
    <property type="match status" value="1"/>
</dbReference>
<organism evidence="8 9">
    <name type="scientific">Streptomyces candidus</name>
    <dbReference type="NCBI Taxonomy" id="67283"/>
    <lineage>
        <taxon>Bacteria</taxon>
        <taxon>Bacillati</taxon>
        <taxon>Actinomycetota</taxon>
        <taxon>Actinomycetes</taxon>
        <taxon>Kitasatosporales</taxon>
        <taxon>Streptomycetaceae</taxon>
        <taxon>Streptomyces</taxon>
    </lineage>
</organism>
<dbReference type="FunFam" id="3.40.50.12780:FF:000003">
    <property type="entry name" value="Long-chain-fatty-acid--CoA ligase FadD"/>
    <property type="match status" value="1"/>
</dbReference>
<sequence length="615" mass="66210">MTARILTLRTRTGPSGATTGTAQYRRPRTAPRHHGHSTSPRTGTAQHPQHPTSQRHHVAPAQRTPASAQRTRTRRTVTSCRRTTASKGIVLMVFHSEYADTADIELPVHEAVLGRAAEYGDSPALVDGTNGTTLSYAQLDAFHRRIAAALAASGLRKGDVLALHSPNTIAYPAVFFAATRAGASVTTVHPLSTPEEFAKQLRDSSARWIVTVSPLLGTARRAAALAGGIEEVLVCDSAPGHRSVLDLLASTDPEPQVDIDPRTDVAALPYSSGTTGVPKGVMLTHHSIATNMAQLHPFIPVKPGDRVLAVLPFFHIYGLTALMNIPLSHGATVVTLPRFDLEQFLKAIQDERINALFVAPPIVLALAKHPAVERYDLSSVEYVVSAAAPLDAALAKACADRLGIRPVLQAYGMTELSPGTHVVPLSAENPPPGTVGKLLPRTEMRILSLHDPGKDLGVGEEGEIAIRGPQRMKGYLGRPDATDAMIDADGWLHTGDVGRVDDDGWLYVVDRVKELIKYKGYQVAPAELEALLLTHDGIADAAVIGVYDADGNEVPKAYVVRQPHAADLTEADVMTYVAERVAPYKKVRRVEFTDGVPRAASGKILRRELRERERA</sequence>
<keyword evidence="4" id="KW-0067">ATP-binding</keyword>
<reference evidence="8 9" key="1">
    <citation type="submission" date="2020-08" db="EMBL/GenBank/DDBJ databases">
        <title>Genomic Encyclopedia of Type Strains, Phase IV (KMG-IV): sequencing the most valuable type-strain genomes for metagenomic binning, comparative biology and taxonomic classification.</title>
        <authorList>
            <person name="Goeker M."/>
        </authorList>
    </citation>
    <scope>NUCLEOTIDE SEQUENCE [LARGE SCALE GENOMIC DNA]</scope>
    <source>
        <strain evidence="8 9">DSM 40141</strain>
    </source>
</reference>
<feature type="compositionally biased region" description="Polar residues" evidence="5">
    <location>
        <begin position="9"/>
        <end position="22"/>
    </location>
</feature>
<feature type="compositionally biased region" description="Polar residues" evidence="5">
    <location>
        <begin position="37"/>
        <end position="52"/>
    </location>
</feature>
<dbReference type="InterPro" id="IPR025110">
    <property type="entry name" value="AMP-bd_C"/>
</dbReference>
<dbReference type="GO" id="GO:0016405">
    <property type="term" value="F:CoA-ligase activity"/>
    <property type="evidence" value="ECO:0007669"/>
    <property type="project" value="TreeGrafter"/>
</dbReference>
<dbReference type="EMBL" id="JACHEM010000004">
    <property type="protein sequence ID" value="MBB6435564.1"/>
    <property type="molecule type" value="Genomic_DNA"/>
</dbReference>
<evidence type="ECO:0000259" key="7">
    <source>
        <dbReference type="Pfam" id="PF13193"/>
    </source>
</evidence>
<dbReference type="CDD" id="cd05904">
    <property type="entry name" value="4CL"/>
    <property type="match status" value="1"/>
</dbReference>
<feature type="compositionally biased region" description="Basic residues" evidence="5">
    <location>
        <begin position="25"/>
        <end position="36"/>
    </location>
</feature>
<accession>A0A7X0HDG0</accession>